<dbReference type="Gene3D" id="2.70.70.10">
    <property type="entry name" value="Glucose Permease (Domain IIA)"/>
    <property type="match status" value="1"/>
</dbReference>
<dbReference type="CDD" id="cd12797">
    <property type="entry name" value="M23_peptidase"/>
    <property type="match status" value="1"/>
</dbReference>
<dbReference type="AlphaFoldDB" id="A0A0V8QCG7"/>
<dbReference type="Proteomes" id="UP000054874">
    <property type="component" value="Unassembled WGS sequence"/>
</dbReference>
<accession>A0A0V8QCG7</accession>
<dbReference type="GO" id="GO:0004222">
    <property type="term" value="F:metalloendopeptidase activity"/>
    <property type="evidence" value="ECO:0007669"/>
    <property type="project" value="TreeGrafter"/>
</dbReference>
<evidence type="ECO:0000256" key="1">
    <source>
        <dbReference type="SAM" id="MobiDB-lite"/>
    </source>
</evidence>
<dbReference type="SUPFAM" id="SSF51261">
    <property type="entry name" value="Duplicated hybrid motif"/>
    <property type="match status" value="1"/>
</dbReference>
<evidence type="ECO:0000259" key="3">
    <source>
        <dbReference type="Pfam" id="PF01551"/>
    </source>
</evidence>
<evidence type="ECO:0000313" key="4">
    <source>
        <dbReference type="EMBL" id="KSV58094.1"/>
    </source>
</evidence>
<dbReference type="PANTHER" id="PTHR21666:SF270">
    <property type="entry name" value="MUREIN HYDROLASE ACTIVATOR ENVC"/>
    <property type="match status" value="1"/>
</dbReference>
<dbReference type="STRING" id="290052.ASU35_03415"/>
<dbReference type="InterPro" id="IPR050570">
    <property type="entry name" value="Cell_wall_metabolism_enzyme"/>
</dbReference>
<feature type="compositionally biased region" description="Basic and acidic residues" evidence="1">
    <location>
        <begin position="50"/>
        <end position="59"/>
    </location>
</feature>
<keyword evidence="5" id="KW-1185">Reference proteome</keyword>
<dbReference type="InterPro" id="IPR016047">
    <property type="entry name" value="M23ase_b-sheet_dom"/>
</dbReference>
<sequence length="255" mass="27655">MKKGFYASLAVGVIAITAVGIIAAQNTKSQEQPEHLAQIEEQAANTPETKAPEIEKPEAEITEVEAPETKVPESQEPVSQKEQPEENKEPEAEKQPKKETAPEVSQVMSGADSVKNLSFKEEEGLIWPVVGDVLLKYSMDKSIYFKTLAQYKVNPAVVIAAKEDTEVLSAAKCVVTDVSESEETGVTLTATLGDGYEVVYGQLKEVKAKVGDTIERGSVIGKIAKPTKYYVAEGTNLYFAVLQDGKPVDPLLLLE</sequence>
<keyword evidence="2" id="KW-0732">Signal</keyword>
<organism evidence="4 5">
    <name type="scientific">Acetivibrio ethanolgignens</name>
    <dbReference type="NCBI Taxonomy" id="290052"/>
    <lineage>
        <taxon>Bacteria</taxon>
        <taxon>Bacillati</taxon>
        <taxon>Bacillota</taxon>
        <taxon>Clostridia</taxon>
        <taxon>Eubacteriales</taxon>
        <taxon>Oscillospiraceae</taxon>
        <taxon>Acetivibrio</taxon>
    </lineage>
</organism>
<dbReference type="PANTHER" id="PTHR21666">
    <property type="entry name" value="PEPTIDASE-RELATED"/>
    <property type="match status" value="1"/>
</dbReference>
<feature type="signal peptide" evidence="2">
    <location>
        <begin position="1"/>
        <end position="23"/>
    </location>
</feature>
<feature type="chain" id="PRO_5006894237" description="M23ase beta-sheet core domain-containing protein" evidence="2">
    <location>
        <begin position="24"/>
        <end position="255"/>
    </location>
</feature>
<dbReference type="EMBL" id="LNAM01000186">
    <property type="protein sequence ID" value="KSV58094.1"/>
    <property type="molecule type" value="Genomic_DNA"/>
</dbReference>
<name>A0A0V8QCG7_9FIRM</name>
<evidence type="ECO:0000256" key="2">
    <source>
        <dbReference type="SAM" id="SignalP"/>
    </source>
</evidence>
<dbReference type="OrthoDB" id="1938544at2"/>
<reference evidence="4 5" key="1">
    <citation type="submission" date="2015-11" db="EMBL/GenBank/DDBJ databases">
        <title>Butyribacter intestini gen. nov., sp. nov., a butyric acid-producing bacterium of the family Lachnospiraceae isolated from the human faeces.</title>
        <authorList>
            <person name="Zou Y."/>
            <person name="Xue W."/>
            <person name="Luo G."/>
            <person name="Lv M."/>
        </authorList>
    </citation>
    <scope>NUCLEOTIDE SEQUENCE [LARGE SCALE GENOMIC DNA]</scope>
    <source>
        <strain evidence="4 5">ACET-33324</strain>
    </source>
</reference>
<feature type="compositionally biased region" description="Basic and acidic residues" evidence="1">
    <location>
        <begin position="82"/>
        <end position="101"/>
    </location>
</feature>
<dbReference type="RefSeq" id="WP_058353687.1">
    <property type="nucleotide sequence ID" value="NZ_CABMMD010000186.1"/>
</dbReference>
<evidence type="ECO:0000313" key="5">
    <source>
        <dbReference type="Proteomes" id="UP000054874"/>
    </source>
</evidence>
<feature type="region of interest" description="Disordered" evidence="1">
    <location>
        <begin position="28"/>
        <end position="110"/>
    </location>
</feature>
<comment type="caution">
    <text evidence="4">The sequence shown here is derived from an EMBL/GenBank/DDBJ whole genome shotgun (WGS) entry which is preliminary data.</text>
</comment>
<gene>
    <name evidence="4" type="ORF">ASU35_03415</name>
</gene>
<dbReference type="Pfam" id="PF01551">
    <property type="entry name" value="Peptidase_M23"/>
    <property type="match status" value="1"/>
</dbReference>
<protein>
    <recommendedName>
        <fullName evidence="3">M23ase beta-sheet core domain-containing protein</fullName>
    </recommendedName>
</protein>
<proteinExistence type="predicted"/>
<dbReference type="InterPro" id="IPR011055">
    <property type="entry name" value="Dup_hybrid_motif"/>
</dbReference>
<feature type="domain" description="M23ase beta-sheet core" evidence="3">
    <location>
        <begin position="155"/>
        <end position="250"/>
    </location>
</feature>